<keyword evidence="1" id="KW-1133">Transmembrane helix</keyword>
<evidence type="ECO:0000256" key="1">
    <source>
        <dbReference type="SAM" id="Phobius"/>
    </source>
</evidence>
<sequence>MLVSLANSSERVAIKAIKMEDQPKEFIEREAPRSGESKRMSLPVPSPPAFQTVGHLFRSSLKLHLVPIALMLFDLACLFICLQQPKQLLSWK</sequence>
<evidence type="ECO:0000313" key="3">
    <source>
        <dbReference type="Proteomes" id="UP000694892"/>
    </source>
</evidence>
<feature type="transmembrane region" description="Helical" evidence="1">
    <location>
        <begin position="63"/>
        <end position="82"/>
    </location>
</feature>
<proteinExistence type="predicted"/>
<dbReference type="AlphaFoldDB" id="A0A974BYA7"/>
<gene>
    <name evidence="2" type="ORF">XELAEV_18043998mg</name>
</gene>
<accession>A0A974BYA7</accession>
<dbReference type="EMBL" id="CM004482">
    <property type="protein sequence ID" value="OCT62907.1"/>
    <property type="molecule type" value="Genomic_DNA"/>
</dbReference>
<dbReference type="Proteomes" id="UP000694892">
    <property type="component" value="Chromosome 9_10L"/>
</dbReference>
<reference evidence="3" key="1">
    <citation type="journal article" date="2016" name="Nature">
        <title>Genome evolution in the allotetraploid frog Xenopus laevis.</title>
        <authorList>
            <person name="Session A.M."/>
            <person name="Uno Y."/>
            <person name="Kwon T."/>
            <person name="Chapman J.A."/>
            <person name="Toyoda A."/>
            <person name="Takahashi S."/>
            <person name="Fukui A."/>
            <person name="Hikosaka A."/>
            <person name="Suzuki A."/>
            <person name="Kondo M."/>
            <person name="van Heeringen S.J."/>
            <person name="Quigley I."/>
            <person name="Heinz S."/>
            <person name="Ogino H."/>
            <person name="Ochi H."/>
            <person name="Hellsten U."/>
            <person name="Lyons J.B."/>
            <person name="Simakov O."/>
            <person name="Putnam N."/>
            <person name="Stites J."/>
            <person name="Kuroki Y."/>
            <person name="Tanaka T."/>
            <person name="Michiue T."/>
            <person name="Watanabe M."/>
            <person name="Bogdanovic O."/>
            <person name="Lister R."/>
            <person name="Georgiou G."/>
            <person name="Paranjpe S.S."/>
            <person name="van Kruijsbergen I."/>
            <person name="Shu S."/>
            <person name="Carlson J."/>
            <person name="Kinoshita T."/>
            <person name="Ohta Y."/>
            <person name="Mawaribuchi S."/>
            <person name="Jenkins J."/>
            <person name="Grimwood J."/>
            <person name="Schmutz J."/>
            <person name="Mitros T."/>
            <person name="Mozaffari S.V."/>
            <person name="Suzuki Y."/>
            <person name="Haramoto Y."/>
            <person name="Yamamoto T.S."/>
            <person name="Takagi C."/>
            <person name="Heald R."/>
            <person name="Miller K."/>
            <person name="Haudenschild C."/>
            <person name="Kitzman J."/>
            <person name="Nakayama T."/>
            <person name="Izutsu Y."/>
            <person name="Robert J."/>
            <person name="Fortriede J."/>
            <person name="Burns K."/>
            <person name="Lotay V."/>
            <person name="Karimi K."/>
            <person name="Yasuoka Y."/>
            <person name="Dichmann D.S."/>
            <person name="Flajnik M.F."/>
            <person name="Houston D.W."/>
            <person name="Shendure J."/>
            <person name="DuPasquier L."/>
            <person name="Vize P.D."/>
            <person name="Zorn A.M."/>
            <person name="Ito M."/>
            <person name="Marcotte E.M."/>
            <person name="Wallingford J.B."/>
            <person name="Ito Y."/>
            <person name="Asashima M."/>
            <person name="Ueno N."/>
            <person name="Matsuda Y."/>
            <person name="Veenstra G.J."/>
            <person name="Fujiyama A."/>
            <person name="Harland R.M."/>
            <person name="Taira M."/>
            <person name="Rokhsar D.S."/>
        </authorList>
    </citation>
    <scope>NUCLEOTIDE SEQUENCE [LARGE SCALE GENOMIC DNA]</scope>
    <source>
        <strain evidence="3">J</strain>
    </source>
</reference>
<organism evidence="2 3">
    <name type="scientific">Xenopus laevis</name>
    <name type="common">African clawed frog</name>
    <dbReference type="NCBI Taxonomy" id="8355"/>
    <lineage>
        <taxon>Eukaryota</taxon>
        <taxon>Metazoa</taxon>
        <taxon>Chordata</taxon>
        <taxon>Craniata</taxon>
        <taxon>Vertebrata</taxon>
        <taxon>Euteleostomi</taxon>
        <taxon>Amphibia</taxon>
        <taxon>Batrachia</taxon>
        <taxon>Anura</taxon>
        <taxon>Pipoidea</taxon>
        <taxon>Pipidae</taxon>
        <taxon>Xenopodinae</taxon>
        <taxon>Xenopus</taxon>
        <taxon>Xenopus</taxon>
    </lineage>
</organism>
<evidence type="ECO:0000313" key="2">
    <source>
        <dbReference type="EMBL" id="OCT62907.1"/>
    </source>
</evidence>
<keyword evidence="1" id="KW-0812">Transmembrane</keyword>
<name>A0A974BYA7_XENLA</name>
<keyword evidence="1" id="KW-0472">Membrane</keyword>
<protein>
    <submittedName>
        <fullName evidence="2">Uncharacterized protein</fullName>
    </submittedName>
</protein>